<proteinExistence type="inferred from homology"/>
<dbReference type="Proteomes" id="UP001281731">
    <property type="component" value="Unassembled WGS sequence"/>
</dbReference>
<evidence type="ECO:0000256" key="4">
    <source>
        <dbReference type="ARBA" id="ARBA00022272"/>
    </source>
</evidence>
<evidence type="ECO:0000256" key="7">
    <source>
        <dbReference type="ARBA" id="ARBA00023141"/>
    </source>
</evidence>
<evidence type="ECO:0000256" key="5">
    <source>
        <dbReference type="ARBA" id="ARBA00022605"/>
    </source>
</evidence>
<dbReference type="EMBL" id="JAWNGA010000002">
    <property type="protein sequence ID" value="MDY5132482.1"/>
    <property type="molecule type" value="Genomic_DNA"/>
</dbReference>
<evidence type="ECO:0000259" key="10">
    <source>
        <dbReference type="Pfam" id="PF00697"/>
    </source>
</evidence>
<dbReference type="InterPro" id="IPR044643">
    <property type="entry name" value="TrpF_fam"/>
</dbReference>
<evidence type="ECO:0000256" key="1">
    <source>
        <dbReference type="ARBA" id="ARBA00001164"/>
    </source>
</evidence>
<name>A0AAW9HLZ4_9ACTO</name>
<dbReference type="GO" id="GO:0000162">
    <property type="term" value="P:L-tryptophan biosynthetic process"/>
    <property type="evidence" value="ECO:0007669"/>
    <property type="project" value="UniProtKB-UniRule"/>
</dbReference>
<evidence type="ECO:0000256" key="2">
    <source>
        <dbReference type="ARBA" id="ARBA00004664"/>
    </source>
</evidence>
<sequence>MNHHPRPIVQIYGIRSVKTARAVVDMGVKHIGVSYGKIHRTPGQLTCEQAKDIFENVQPHAVRVGLTVTSDLDEIRENLAIAMPDVLHLSGDIDEISPEEILSFKSEYPGLKILQPIPVLPNVPLGEQPVIDYVKRYEKAVDFFLTDTKAPGTTDIGATGIVHDFAIDKAIVETSNIPVIIAGGLTAENLQEAISIAQPYGVDSFSWTNYQDERANTLDCKDLDRVRAFVEAARHE</sequence>
<dbReference type="HAMAP" id="MF_00135">
    <property type="entry name" value="PRAI"/>
    <property type="match status" value="1"/>
</dbReference>
<keyword evidence="8 9" id="KW-0413">Isomerase</keyword>
<comment type="similarity">
    <text evidence="9">Belongs to the TrpF family.</text>
</comment>
<evidence type="ECO:0000256" key="3">
    <source>
        <dbReference type="ARBA" id="ARBA00012572"/>
    </source>
</evidence>
<accession>A0AAW9HLZ4</accession>
<keyword evidence="7 9" id="KW-0057">Aromatic amino acid biosynthesis</keyword>
<dbReference type="SUPFAM" id="SSF51366">
    <property type="entry name" value="Ribulose-phoshate binding barrel"/>
    <property type="match status" value="1"/>
</dbReference>
<feature type="domain" description="N-(5'phosphoribosyl) anthranilate isomerase (PRAI)" evidence="10">
    <location>
        <begin position="11"/>
        <end position="203"/>
    </location>
</feature>
<dbReference type="EC" id="5.3.1.24" evidence="3 9"/>
<dbReference type="CDD" id="cd00405">
    <property type="entry name" value="PRAI"/>
    <property type="match status" value="1"/>
</dbReference>
<dbReference type="InterPro" id="IPR001240">
    <property type="entry name" value="PRAI_dom"/>
</dbReference>
<comment type="caution">
    <text evidence="12">The sequence shown here is derived from an EMBL/GenBank/DDBJ whole genome shotgun (WGS) entry which is preliminary data.</text>
</comment>
<evidence type="ECO:0000313" key="14">
    <source>
        <dbReference type="Proteomes" id="UP001281731"/>
    </source>
</evidence>
<dbReference type="EMBL" id="JAWNGC010000003">
    <property type="protein sequence ID" value="MDY5154762.1"/>
    <property type="molecule type" value="Genomic_DNA"/>
</dbReference>
<evidence type="ECO:0000256" key="9">
    <source>
        <dbReference type="HAMAP-Rule" id="MF_00135"/>
    </source>
</evidence>
<evidence type="ECO:0000256" key="8">
    <source>
        <dbReference type="ARBA" id="ARBA00023235"/>
    </source>
</evidence>
<evidence type="ECO:0000313" key="13">
    <source>
        <dbReference type="Proteomes" id="UP001275049"/>
    </source>
</evidence>
<dbReference type="PANTHER" id="PTHR42894:SF1">
    <property type="entry name" value="N-(5'-PHOSPHORIBOSYL)ANTHRANILATE ISOMERASE"/>
    <property type="match status" value="1"/>
</dbReference>
<dbReference type="GO" id="GO:0004640">
    <property type="term" value="F:phosphoribosylanthranilate isomerase activity"/>
    <property type="evidence" value="ECO:0007669"/>
    <property type="project" value="UniProtKB-UniRule"/>
</dbReference>
<dbReference type="RefSeq" id="WP_308806661.1">
    <property type="nucleotide sequence ID" value="NZ_CAMYCL010000007.1"/>
</dbReference>
<keyword evidence="5 9" id="KW-0028">Amino-acid biosynthesis</keyword>
<dbReference type="Gene3D" id="3.20.20.70">
    <property type="entry name" value="Aldolase class I"/>
    <property type="match status" value="1"/>
</dbReference>
<evidence type="ECO:0000313" key="12">
    <source>
        <dbReference type="EMBL" id="MDY5154762.1"/>
    </source>
</evidence>
<comment type="pathway">
    <text evidence="2 9">Amino-acid biosynthesis; L-tryptophan biosynthesis; L-tryptophan from chorismate: step 3/5.</text>
</comment>
<comment type="catalytic activity">
    <reaction evidence="1 9">
        <text>N-(5-phospho-beta-D-ribosyl)anthranilate = 1-(2-carboxyphenylamino)-1-deoxy-D-ribulose 5-phosphate</text>
        <dbReference type="Rhea" id="RHEA:21540"/>
        <dbReference type="ChEBI" id="CHEBI:18277"/>
        <dbReference type="ChEBI" id="CHEBI:58613"/>
        <dbReference type="EC" id="5.3.1.24"/>
    </reaction>
</comment>
<gene>
    <name evidence="9" type="primary">trpF</name>
    <name evidence="12" type="ORF">R6G80_03360</name>
    <name evidence="11" type="ORF">R6G86_01810</name>
</gene>
<dbReference type="AlphaFoldDB" id="A0AAW9HLZ4"/>
<dbReference type="InterPro" id="IPR011060">
    <property type="entry name" value="RibuloseP-bd_barrel"/>
</dbReference>
<keyword evidence="6 9" id="KW-0822">Tryptophan biosynthesis</keyword>
<dbReference type="Pfam" id="PF00697">
    <property type="entry name" value="PRAI"/>
    <property type="match status" value="1"/>
</dbReference>
<organism evidence="12 14">
    <name type="scientific">Actinotignum urinale</name>
    <dbReference type="NCBI Taxonomy" id="190146"/>
    <lineage>
        <taxon>Bacteria</taxon>
        <taxon>Bacillati</taxon>
        <taxon>Actinomycetota</taxon>
        <taxon>Actinomycetes</taxon>
        <taxon>Actinomycetales</taxon>
        <taxon>Actinomycetaceae</taxon>
        <taxon>Actinotignum</taxon>
    </lineage>
</organism>
<protein>
    <recommendedName>
        <fullName evidence="4 9">N-(5'-phosphoribosyl)anthranilate isomerase</fullName>
        <shortName evidence="9">PRAI</shortName>
        <ecNumber evidence="3 9">5.3.1.24</ecNumber>
    </recommendedName>
</protein>
<evidence type="ECO:0000256" key="6">
    <source>
        <dbReference type="ARBA" id="ARBA00022822"/>
    </source>
</evidence>
<dbReference type="Proteomes" id="UP001275049">
    <property type="component" value="Unassembled WGS sequence"/>
</dbReference>
<evidence type="ECO:0000313" key="11">
    <source>
        <dbReference type="EMBL" id="MDY5132482.1"/>
    </source>
</evidence>
<keyword evidence="13" id="KW-1185">Reference proteome</keyword>
<dbReference type="PANTHER" id="PTHR42894">
    <property type="entry name" value="N-(5'-PHOSPHORIBOSYL)ANTHRANILATE ISOMERASE"/>
    <property type="match status" value="1"/>
</dbReference>
<dbReference type="InterPro" id="IPR013785">
    <property type="entry name" value="Aldolase_TIM"/>
</dbReference>
<reference evidence="12 13" key="1">
    <citation type="submission" date="2023-10" db="EMBL/GenBank/DDBJ databases">
        <title>Whole Genome based description of the genera Actinobaculum and Actinotignum reveals a complex phylogenetic relationship within the species included in the genus Actinotignum.</title>
        <authorList>
            <person name="Jensen C.S."/>
            <person name="Dargis R."/>
            <person name="Kemp M."/>
            <person name="Christensen J.J."/>
        </authorList>
    </citation>
    <scope>NUCLEOTIDE SEQUENCE</scope>
    <source>
        <strain evidence="12">SLA_B511</strain>
        <strain evidence="11 13">SLA_B974</strain>
    </source>
</reference>